<reference evidence="1 2" key="1">
    <citation type="submission" date="2018-09" db="EMBL/GenBank/DDBJ databases">
        <title>Paenibacillus aracenensis nov. sp. isolated from a cave in southern Spain.</title>
        <authorList>
            <person name="Jurado V."/>
            <person name="Gutierrez-Patricio S."/>
            <person name="Gonzalez-Pimentel J.L."/>
            <person name="Miller A.Z."/>
            <person name="Laiz L."/>
            <person name="Saiz-Jimenez C."/>
        </authorList>
    </citation>
    <scope>NUCLEOTIDE SEQUENCE [LARGE SCALE GENOMIC DNA]</scope>
    <source>
        <strain evidence="1 2">DSM 22867</strain>
    </source>
</reference>
<organism evidence="1 2">
    <name type="scientific">Paenibacillus nanensis</name>
    <dbReference type="NCBI Taxonomy" id="393251"/>
    <lineage>
        <taxon>Bacteria</taxon>
        <taxon>Bacillati</taxon>
        <taxon>Bacillota</taxon>
        <taxon>Bacilli</taxon>
        <taxon>Bacillales</taxon>
        <taxon>Paenibacillaceae</taxon>
        <taxon>Paenibacillus</taxon>
    </lineage>
</organism>
<sequence>MPSHHEIYRNQAEMYERMNSILLFPNIKKEIKEYIETKETLKSFKILSWKKIFKHFFANNRSSSYWDMMVQ</sequence>
<evidence type="ECO:0000313" key="1">
    <source>
        <dbReference type="EMBL" id="RIX53670.1"/>
    </source>
</evidence>
<dbReference type="RefSeq" id="WP_119599370.1">
    <property type="nucleotide sequence ID" value="NZ_QXQA01000004.1"/>
</dbReference>
<proteinExistence type="predicted"/>
<keyword evidence="2" id="KW-1185">Reference proteome</keyword>
<gene>
    <name evidence="1" type="ORF">D3P08_09605</name>
</gene>
<dbReference type="EMBL" id="QXQA01000004">
    <property type="protein sequence ID" value="RIX53670.1"/>
    <property type="molecule type" value="Genomic_DNA"/>
</dbReference>
<comment type="caution">
    <text evidence="1">The sequence shown here is derived from an EMBL/GenBank/DDBJ whole genome shotgun (WGS) entry which is preliminary data.</text>
</comment>
<accession>A0A3A1V8B1</accession>
<protein>
    <submittedName>
        <fullName evidence="1">Uncharacterized protein</fullName>
    </submittedName>
</protein>
<evidence type="ECO:0000313" key="2">
    <source>
        <dbReference type="Proteomes" id="UP000266482"/>
    </source>
</evidence>
<dbReference type="Proteomes" id="UP000266482">
    <property type="component" value="Unassembled WGS sequence"/>
</dbReference>
<dbReference type="AlphaFoldDB" id="A0A3A1V8B1"/>
<name>A0A3A1V8B1_9BACL</name>